<dbReference type="AlphaFoldDB" id="A0AAV5UC25"/>
<dbReference type="InterPro" id="IPR046347">
    <property type="entry name" value="bZIP_sf"/>
</dbReference>
<dbReference type="PROSITE" id="PS50217">
    <property type="entry name" value="BZIP"/>
    <property type="match status" value="1"/>
</dbReference>
<evidence type="ECO:0000313" key="3">
    <source>
        <dbReference type="Proteomes" id="UP001432027"/>
    </source>
</evidence>
<accession>A0AAV5UC25</accession>
<dbReference type="GO" id="GO:0003700">
    <property type="term" value="F:DNA-binding transcription factor activity"/>
    <property type="evidence" value="ECO:0007669"/>
    <property type="project" value="InterPro"/>
</dbReference>
<gene>
    <name evidence="2" type="ORF">PENTCL1PPCAC_26103</name>
</gene>
<dbReference type="InterPro" id="IPR004827">
    <property type="entry name" value="bZIP"/>
</dbReference>
<sequence length="251" mass="29556">RMYPYASIDDVGHSQYTYSDEMQMPFTASSDDLPAIDASHLEWLEMFGSIDYNISSSDLDTANDVDCYFVFKYLEDEEDIGEEKKNAIPILPKQEKKYYIAPILKQEPATSVFYNYPIKINEEVEDINPVISRSLTARFCTKNRWLTSAEYLFLQYFEKPKRGRPLKIRRSPGPYPESMSLVDSRRARNSDAAFRYRQRRTIKLEQLKCEENDLELHNQSLAEYASQLEAEIKIMKMKLNQYFDVKFDFPF</sequence>
<dbReference type="Proteomes" id="UP001432027">
    <property type="component" value="Unassembled WGS sequence"/>
</dbReference>
<dbReference type="CDD" id="cd14686">
    <property type="entry name" value="bZIP"/>
    <property type="match status" value="1"/>
</dbReference>
<dbReference type="Pfam" id="PF07716">
    <property type="entry name" value="bZIP_2"/>
    <property type="match status" value="1"/>
</dbReference>
<dbReference type="Gene3D" id="1.20.5.170">
    <property type="match status" value="1"/>
</dbReference>
<dbReference type="SUPFAM" id="SSF57959">
    <property type="entry name" value="Leucine zipper domain"/>
    <property type="match status" value="1"/>
</dbReference>
<name>A0AAV5UC25_9BILA</name>
<proteinExistence type="predicted"/>
<comment type="caution">
    <text evidence="2">The sequence shown here is derived from an EMBL/GenBank/DDBJ whole genome shotgun (WGS) entry which is preliminary data.</text>
</comment>
<organism evidence="2 3">
    <name type="scientific">Pristionchus entomophagus</name>
    <dbReference type="NCBI Taxonomy" id="358040"/>
    <lineage>
        <taxon>Eukaryota</taxon>
        <taxon>Metazoa</taxon>
        <taxon>Ecdysozoa</taxon>
        <taxon>Nematoda</taxon>
        <taxon>Chromadorea</taxon>
        <taxon>Rhabditida</taxon>
        <taxon>Rhabditina</taxon>
        <taxon>Diplogasteromorpha</taxon>
        <taxon>Diplogasteroidea</taxon>
        <taxon>Neodiplogasteridae</taxon>
        <taxon>Pristionchus</taxon>
    </lineage>
</organism>
<dbReference type="EMBL" id="BTSX01000006">
    <property type="protein sequence ID" value="GMT03929.1"/>
    <property type="molecule type" value="Genomic_DNA"/>
</dbReference>
<feature type="non-terminal residue" evidence="2">
    <location>
        <position position="1"/>
    </location>
</feature>
<protein>
    <recommendedName>
        <fullName evidence="1">BZIP domain-containing protein</fullName>
    </recommendedName>
</protein>
<dbReference type="PROSITE" id="PS00036">
    <property type="entry name" value="BZIP_BASIC"/>
    <property type="match status" value="1"/>
</dbReference>
<dbReference type="SMART" id="SM00338">
    <property type="entry name" value="BRLZ"/>
    <property type="match status" value="1"/>
</dbReference>
<keyword evidence="3" id="KW-1185">Reference proteome</keyword>
<reference evidence="2" key="1">
    <citation type="submission" date="2023-10" db="EMBL/GenBank/DDBJ databases">
        <title>Genome assembly of Pristionchus species.</title>
        <authorList>
            <person name="Yoshida K."/>
            <person name="Sommer R.J."/>
        </authorList>
    </citation>
    <scope>NUCLEOTIDE SEQUENCE</scope>
    <source>
        <strain evidence="2">RS0144</strain>
    </source>
</reference>
<evidence type="ECO:0000313" key="2">
    <source>
        <dbReference type="EMBL" id="GMT03929.1"/>
    </source>
</evidence>
<evidence type="ECO:0000259" key="1">
    <source>
        <dbReference type="PROSITE" id="PS50217"/>
    </source>
</evidence>
<feature type="domain" description="BZIP" evidence="1">
    <location>
        <begin position="185"/>
        <end position="242"/>
    </location>
</feature>